<dbReference type="InterPro" id="IPR036397">
    <property type="entry name" value="RNaseH_sf"/>
</dbReference>
<reference evidence="3" key="1">
    <citation type="submission" date="2020-01" db="EMBL/GenBank/DDBJ databases">
        <title>Draft genome sequence of the Termite Coptotermes fromosanus.</title>
        <authorList>
            <person name="Itakura S."/>
            <person name="Yosikawa Y."/>
            <person name="Umezawa K."/>
        </authorList>
    </citation>
    <scope>NUCLEOTIDE SEQUENCE [LARGE SCALE GENOMIC DNA]</scope>
</reference>
<dbReference type="OrthoDB" id="425619at2759"/>
<evidence type="ECO:0000313" key="2">
    <source>
        <dbReference type="EMBL" id="GFG31394.1"/>
    </source>
</evidence>
<dbReference type="InParanoid" id="A0A6L2PG11"/>
<dbReference type="EMBL" id="BLKM01000306">
    <property type="protein sequence ID" value="GFG31394.1"/>
    <property type="molecule type" value="Genomic_DNA"/>
</dbReference>
<comment type="caution">
    <text evidence="2">The sequence shown here is derived from an EMBL/GenBank/DDBJ whole genome shotgun (WGS) entry which is preliminary data.</text>
</comment>
<dbReference type="Proteomes" id="UP000502823">
    <property type="component" value="Unassembled WGS sequence"/>
</dbReference>
<accession>A0A6L2PG11</accession>
<dbReference type="Gene3D" id="3.30.420.10">
    <property type="entry name" value="Ribonuclease H-like superfamily/Ribonuclease H"/>
    <property type="match status" value="1"/>
</dbReference>
<dbReference type="GO" id="GO:0003676">
    <property type="term" value="F:nucleic acid binding"/>
    <property type="evidence" value="ECO:0007669"/>
    <property type="project" value="InterPro"/>
</dbReference>
<dbReference type="SUPFAM" id="SSF53098">
    <property type="entry name" value="Ribonuclease H-like"/>
    <property type="match status" value="1"/>
</dbReference>
<evidence type="ECO:0000313" key="3">
    <source>
        <dbReference type="Proteomes" id="UP000502823"/>
    </source>
</evidence>
<proteinExistence type="predicted"/>
<organism evidence="2 3">
    <name type="scientific">Coptotermes formosanus</name>
    <name type="common">Formosan subterranean termite</name>
    <dbReference type="NCBI Taxonomy" id="36987"/>
    <lineage>
        <taxon>Eukaryota</taxon>
        <taxon>Metazoa</taxon>
        <taxon>Ecdysozoa</taxon>
        <taxon>Arthropoda</taxon>
        <taxon>Hexapoda</taxon>
        <taxon>Insecta</taxon>
        <taxon>Pterygota</taxon>
        <taxon>Neoptera</taxon>
        <taxon>Polyneoptera</taxon>
        <taxon>Dictyoptera</taxon>
        <taxon>Blattodea</taxon>
        <taxon>Blattoidea</taxon>
        <taxon>Termitoidae</taxon>
        <taxon>Rhinotermitidae</taxon>
        <taxon>Coptotermes</taxon>
    </lineage>
</organism>
<sequence length="264" mass="30203">MRILPRGAATCRQNQVPYEPLAYSVAFQHQEEELNMYCSVTKPEVTLSDHGTQVTSPLWKINLAARGVGVTYSAARHPPRNPSERVMREVAQFCKIYCHENQQKWTELIPHIQKWINTTVATCTGYTPIELMMKEDRPHLFQNLTPDLLFDAPADEGVNEKIAKAYEKMKQRANNRKKKGKSGSTSWSPKIRQKVLLKTQPLSEAAAGVTAKFMHTLEWPHVIPKIIEPSAYKVTDVQGKVRVQFNNRLLKPHKQMRVEKSIMT</sequence>
<keyword evidence="3" id="KW-1185">Reference proteome</keyword>
<dbReference type="InterPro" id="IPR012337">
    <property type="entry name" value="RNaseH-like_sf"/>
</dbReference>
<dbReference type="AlphaFoldDB" id="A0A6L2PG11"/>
<name>A0A6L2PG11_COPFO</name>
<evidence type="ECO:0000256" key="1">
    <source>
        <dbReference type="SAM" id="MobiDB-lite"/>
    </source>
</evidence>
<evidence type="ECO:0008006" key="4">
    <source>
        <dbReference type="Google" id="ProtNLM"/>
    </source>
</evidence>
<dbReference type="PANTHER" id="PTHR37984">
    <property type="entry name" value="PROTEIN CBG26694"/>
    <property type="match status" value="1"/>
</dbReference>
<feature type="compositionally biased region" description="Basic residues" evidence="1">
    <location>
        <begin position="171"/>
        <end position="181"/>
    </location>
</feature>
<dbReference type="PANTHER" id="PTHR37984:SF5">
    <property type="entry name" value="PROTEIN NYNRIN-LIKE"/>
    <property type="match status" value="1"/>
</dbReference>
<feature type="region of interest" description="Disordered" evidence="1">
    <location>
        <begin position="170"/>
        <end position="190"/>
    </location>
</feature>
<protein>
    <recommendedName>
        <fullName evidence="4">Integrase catalytic domain-containing protein</fullName>
    </recommendedName>
</protein>
<dbReference type="InterPro" id="IPR050951">
    <property type="entry name" value="Retrovirus_Pol_polyprotein"/>
</dbReference>
<gene>
    <name evidence="2" type="ORF">Cfor_00745</name>
</gene>